<dbReference type="Gene3D" id="3.40.50.2000">
    <property type="entry name" value="Glycogen Phosphorylase B"/>
    <property type="match status" value="4"/>
</dbReference>
<dbReference type="AlphaFoldDB" id="A0AAV7H6Y4"/>
<dbReference type="SUPFAM" id="SSF53756">
    <property type="entry name" value="UDP-Glycosyltransferase/glycogen phosphorylase"/>
    <property type="match status" value="2"/>
</dbReference>
<dbReference type="InterPro" id="IPR002213">
    <property type="entry name" value="UDP_glucos_trans"/>
</dbReference>
<comment type="similarity">
    <text evidence="1">Belongs to the UDP-glycosyltransferase family.</text>
</comment>
<evidence type="ECO:0000259" key="4">
    <source>
        <dbReference type="Pfam" id="PF26168"/>
    </source>
</evidence>
<accession>A0AAV7H6Y4</accession>
<keyword evidence="3" id="KW-0808">Transferase</keyword>
<name>A0AAV7H6Y4_DENCH</name>
<organism evidence="5 6">
    <name type="scientific">Dendrobium chrysotoxum</name>
    <name type="common">Orchid</name>
    <dbReference type="NCBI Taxonomy" id="161865"/>
    <lineage>
        <taxon>Eukaryota</taxon>
        <taxon>Viridiplantae</taxon>
        <taxon>Streptophyta</taxon>
        <taxon>Embryophyta</taxon>
        <taxon>Tracheophyta</taxon>
        <taxon>Spermatophyta</taxon>
        <taxon>Magnoliopsida</taxon>
        <taxon>Liliopsida</taxon>
        <taxon>Asparagales</taxon>
        <taxon>Orchidaceae</taxon>
        <taxon>Epidendroideae</taxon>
        <taxon>Malaxideae</taxon>
        <taxon>Dendrobiinae</taxon>
        <taxon>Dendrobium</taxon>
    </lineage>
</organism>
<dbReference type="InterPro" id="IPR058980">
    <property type="entry name" value="Glyco_transf_N"/>
</dbReference>
<dbReference type="InterPro" id="IPR035595">
    <property type="entry name" value="UDP_glycos_trans_CS"/>
</dbReference>
<evidence type="ECO:0000256" key="2">
    <source>
        <dbReference type="ARBA" id="ARBA00022676"/>
    </source>
</evidence>
<evidence type="ECO:0000256" key="3">
    <source>
        <dbReference type="ARBA" id="ARBA00022679"/>
    </source>
</evidence>
<evidence type="ECO:0000313" key="6">
    <source>
        <dbReference type="Proteomes" id="UP000775213"/>
    </source>
</evidence>
<dbReference type="FunFam" id="3.40.50.2000:FF:000063">
    <property type="entry name" value="Glycosyltransferase"/>
    <property type="match status" value="1"/>
</dbReference>
<sequence length="774" mass="87426">MLKTQVLDFNNLVRMRTEIIMKTINEAKEVESKSYGTLMNSFYEVESEYADHYCKMKGRAWNVGPVSLCNKEVINKSTRGGEYPTSINECLKWLDKRSVGSVVYICFGSGSFFSVEQLREIALGLEASRHSFVWVVRNNGNDWILKGYEERIKEVVMVIKGWAPQLVILNHDAVGGFVTHCGWNSSLEGISVGLPMVTWPLYADQFYNEKLLVYILKVGVMVGSKVYTSNAKMRPIVEAAALTTTIRRLMGDGIEAEKRRRRAKELGEMAKRAMDKGGSSYEEIGNLMHELMERKKHVQHPAMGSEATHLHMLFFPFMAQGHMLPMVDMAKIFAARGARVTILTTPVNATSIRPNIDDSVHLHIIPFPSVEFGLPDGCENRSFILPDDQHINFFKATSSLRHPFDSVLRDLSPDCVVTDMFLPWTYHVAIARGILRLVFHGTSNFALCAMSAFERCRQLVDKDESFVLPGLPHQIKMLKTQVMDFNKLAGTPFQFILEILNEAAEVESKSYGALMNSFYELETEYADHYRKTIGRAWNIGPVSLCNKEVTNKSTRGGEYPASVYECLKWLDKRPTGSVVYMCFGSGSLFSMEQLREMALGLEASRHPFVWVVRNEGDDWIPKGYRERIKEVGMVIRGWAPQLVILNHDAVGGFVTHCGWNSSLEGISAGLPMVTWPLYADQFYNEKLLVDILKVGVMVGSKENTFNIETRPIVDAATLEIAVRSLMGDGMEANERRRRAKQLGEMAQKAVDKGGSSYEEMKILMNELMDQKKHV</sequence>
<keyword evidence="2" id="KW-0328">Glycosyltransferase</keyword>
<dbReference type="Pfam" id="PF26168">
    <property type="entry name" value="Glyco_transf_N"/>
    <property type="match status" value="1"/>
</dbReference>
<protein>
    <recommendedName>
        <fullName evidence="4">Glycosyltransferase N-terminal domain-containing protein</fullName>
    </recommendedName>
</protein>
<evidence type="ECO:0000313" key="5">
    <source>
        <dbReference type="EMBL" id="KAH0463809.1"/>
    </source>
</evidence>
<keyword evidence="6" id="KW-1185">Reference proteome</keyword>
<dbReference type="EMBL" id="JAGFBR010000007">
    <property type="protein sequence ID" value="KAH0463809.1"/>
    <property type="molecule type" value="Genomic_DNA"/>
</dbReference>
<comment type="caution">
    <text evidence="5">The sequence shown here is derived from an EMBL/GenBank/DDBJ whole genome shotgun (WGS) entry which is preliminary data.</text>
</comment>
<gene>
    <name evidence="5" type="ORF">IEQ34_006595</name>
</gene>
<dbReference type="PANTHER" id="PTHR48047:SF45">
    <property type="entry name" value="SCOPOLETIN GLUCOSYLTRANSFERASE-LIKE"/>
    <property type="match status" value="1"/>
</dbReference>
<evidence type="ECO:0000256" key="1">
    <source>
        <dbReference type="ARBA" id="ARBA00009995"/>
    </source>
</evidence>
<dbReference type="PROSITE" id="PS00375">
    <property type="entry name" value="UDPGT"/>
    <property type="match status" value="2"/>
</dbReference>
<reference evidence="5 6" key="1">
    <citation type="journal article" date="2021" name="Hortic Res">
        <title>Chromosome-scale assembly of the Dendrobium chrysotoxum genome enhances the understanding of orchid evolution.</title>
        <authorList>
            <person name="Zhang Y."/>
            <person name="Zhang G.Q."/>
            <person name="Zhang D."/>
            <person name="Liu X.D."/>
            <person name="Xu X.Y."/>
            <person name="Sun W.H."/>
            <person name="Yu X."/>
            <person name="Zhu X."/>
            <person name="Wang Z.W."/>
            <person name="Zhao X."/>
            <person name="Zhong W.Y."/>
            <person name="Chen H."/>
            <person name="Yin W.L."/>
            <person name="Huang T."/>
            <person name="Niu S.C."/>
            <person name="Liu Z.J."/>
        </authorList>
    </citation>
    <scope>NUCLEOTIDE SEQUENCE [LARGE SCALE GENOMIC DNA]</scope>
    <source>
        <strain evidence="5">Lindl</strain>
    </source>
</reference>
<proteinExistence type="inferred from homology"/>
<dbReference type="FunFam" id="3.40.50.2000:FF:000047">
    <property type="entry name" value="Glycosyltransferase"/>
    <property type="match status" value="1"/>
</dbReference>
<feature type="domain" description="Glycosyltransferase N-terminal" evidence="4">
    <location>
        <begin position="313"/>
        <end position="542"/>
    </location>
</feature>
<dbReference type="GO" id="GO:0035251">
    <property type="term" value="F:UDP-glucosyltransferase activity"/>
    <property type="evidence" value="ECO:0007669"/>
    <property type="project" value="TreeGrafter"/>
</dbReference>
<dbReference type="Pfam" id="PF00201">
    <property type="entry name" value="UDPGT"/>
    <property type="match status" value="2"/>
</dbReference>
<dbReference type="PANTHER" id="PTHR48047">
    <property type="entry name" value="GLYCOSYLTRANSFERASE"/>
    <property type="match status" value="1"/>
</dbReference>
<dbReference type="CDD" id="cd03784">
    <property type="entry name" value="GT1_Gtf-like"/>
    <property type="match status" value="2"/>
</dbReference>
<dbReference type="Proteomes" id="UP000775213">
    <property type="component" value="Unassembled WGS sequence"/>
</dbReference>